<organism evidence="2 3">
    <name type="scientific">Glycine soja</name>
    <name type="common">Wild soybean</name>
    <dbReference type="NCBI Taxonomy" id="3848"/>
    <lineage>
        <taxon>Eukaryota</taxon>
        <taxon>Viridiplantae</taxon>
        <taxon>Streptophyta</taxon>
        <taxon>Embryophyta</taxon>
        <taxon>Tracheophyta</taxon>
        <taxon>Spermatophyta</taxon>
        <taxon>Magnoliopsida</taxon>
        <taxon>eudicotyledons</taxon>
        <taxon>Gunneridae</taxon>
        <taxon>Pentapetalae</taxon>
        <taxon>rosids</taxon>
        <taxon>fabids</taxon>
        <taxon>Fabales</taxon>
        <taxon>Fabaceae</taxon>
        <taxon>Papilionoideae</taxon>
        <taxon>50 kb inversion clade</taxon>
        <taxon>NPAAA clade</taxon>
        <taxon>indigoferoid/millettioid clade</taxon>
        <taxon>Phaseoleae</taxon>
        <taxon>Glycine</taxon>
        <taxon>Glycine subgen. Soja</taxon>
    </lineage>
</organism>
<protein>
    <recommendedName>
        <fullName evidence="1">RCD1 WWE domain-containing protein</fullName>
    </recommendedName>
</protein>
<dbReference type="InterPro" id="IPR057823">
    <property type="entry name" value="WWE_RCD1"/>
</dbReference>
<dbReference type="EMBL" id="QZWG01000018">
    <property type="protein sequence ID" value="RZB52351.1"/>
    <property type="molecule type" value="Genomic_DNA"/>
</dbReference>
<keyword evidence="3" id="KW-1185">Reference proteome</keyword>
<dbReference type="AlphaFoldDB" id="A0A445FTZ3"/>
<accession>A0A445FTZ3</accession>
<evidence type="ECO:0000313" key="3">
    <source>
        <dbReference type="Proteomes" id="UP000289340"/>
    </source>
</evidence>
<comment type="caution">
    <text evidence="2">The sequence shown here is derived from an EMBL/GenBank/DDBJ whole genome shotgun (WGS) entry which is preliminary data.</text>
</comment>
<reference evidence="2 3" key="1">
    <citation type="submission" date="2018-09" db="EMBL/GenBank/DDBJ databases">
        <title>A high-quality reference genome of wild soybean provides a powerful tool to mine soybean genomes.</title>
        <authorList>
            <person name="Xie M."/>
            <person name="Chung C.Y.L."/>
            <person name="Li M.-W."/>
            <person name="Wong F.-L."/>
            <person name="Chan T.-F."/>
            <person name="Lam H.-M."/>
        </authorList>
    </citation>
    <scope>NUCLEOTIDE SEQUENCE [LARGE SCALE GENOMIC DNA]</scope>
    <source>
        <strain evidence="3">cv. W05</strain>
        <tissue evidence="2">Hypocotyl of etiolated seedlings</tissue>
    </source>
</reference>
<gene>
    <name evidence="2" type="ORF">D0Y65_048708</name>
</gene>
<dbReference type="Proteomes" id="UP000289340">
    <property type="component" value="Chromosome 18"/>
</dbReference>
<sequence length="176" mass="20086">MAYDREGRRYGHMTTNLSKCINKVLKDCRNIPITALVKSTYSRCRKYFVDRGYQAQRQLNEGQVYCSKLVKELRKNQEQACSHIVRVYDIHSTRFEVEETFNPITQCGGQNSLLMACDILACLIFLRLHKMDLKTGLQQPIALIDEAGCCFSPEIYAASDEEPYNLSKQVGGKSSD</sequence>
<evidence type="ECO:0000259" key="1">
    <source>
        <dbReference type="Pfam" id="PF23467"/>
    </source>
</evidence>
<proteinExistence type="predicted"/>
<feature type="domain" description="RCD1 WWE" evidence="1">
    <location>
        <begin position="122"/>
        <end position="151"/>
    </location>
</feature>
<name>A0A445FTZ3_GLYSO</name>
<evidence type="ECO:0000313" key="2">
    <source>
        <dbReference type="EMBL" id="RZB52351.1"/>
    </source>
</evidence>
<dbReference type="Pfam" id="PF23467">
    <property type="entry name" value="WWE_5"/>
    <property type="match status" value="1"/>
</dbReference>